<keyword evidence="1" id="KW-0677">Repeat</keyword>
<dbReference type="CDD" id="cd01100">
    <property type="entry name" value="APPLE_Factor_XI_like"/>
    <property type="match status" value="1"/>
</dbReference>
<dbReference type="SMART" id="SM00473">
    <property type="entry name" value="PAN_AP"/>
    <property type="match status" value="2"/>
</dbReference>
<dbReference type="Pfam" id="PF00656">
    <property type="entry name" value="Peptidase_C14"/>
    <property type="match status" value="1"/>
</dbReference>
<dbReference type="Gene3D" id="3.40.50.1460">
    <property type="match status" value="1"/>
</dbReference>
<dbReference type="InterPro" id="IPR000177">
    <property type="entry name" value="Apple"/>
</dbReference>
<proteinExistence type="predicted"/>
<feature type="region of interest" description="Disordered" evidence="3">
    <location>
        <begin position="268"/>
        <end position="287"/>
    </location>
</feature>
<dbReference type="Proteomes" id="UP001165667">
    <property type="component" value="Unassembled WGS sequence"/>
</dbReference>
<feature type="signal peptide" evidence="4">
    <location>
        <begin position="1"/>
        <end position="17"/>
    </location>
</feature>
<evidence type="ECO:0000256" key="4">
    <source>
        <dbReference type="SAM" id="SignalP"/>
    </source>
</evidence>
<evidence type="ECO:0000256" key="1">
    <source>
        <dbReference type="ARBA" id="ARBA00022737"/>
    </source>
</evidence>
<dbReference type="GO" id="GO:0005576">
    <property type="term" value="C:extracellular region"/>
    <property type="evidence" value="ECO:0007669"/>
    <property type="project" value="InterPro"/>
</dbReference>
<feature type="chain" id="PRO_5041275387" evidence="4">
    <location>
        <begin position="18"/>
        <end position="561"/>
    </location>
</feature>
<evidence type="ECO:0000313" key="6">
    <source>
        <dbReference type="EMBL" id="MCW6506599.1"/>
    </source>
</evidence>
<dbReference type="PANTHER" id="PTHR22576:SF37">
    <property type="entry name" value="MUCOSA-ASSOCIATED LYMPHOID TISSUE LYMPHOMA TRANSLOCATION PROTEIN 1"/>
    <property type="match status" value="1"/>
</dbReference>
<keyword evidence="2" id="KW-1015">Disulfide bond</keyword>
<dbReference type="GO" id="GO:0006508">
    <property type="term" value="P:proteolysis"/>
    <property type="evidence" value="ECO:0007669"/>
    <property type="project" value="InterPro"/>
</dbReference>
<evidence type="ECO:0000259" key="5">
    <source>
        <dbReference type="PROSITE" id="PS50208"/>
    </source>
</evidence>
<evidence type="ECO:0000256" key="3">
    <source>
        <dbReference type="SAM" id="MobiDB-lite"/>
    </source>
</evidence>
<gene>
    <name evidence="6" type="ORF">M8523_01015</name>
</gene>
<dbReference type="AlphaFoldDB" id="A0AA41YQA7"/>
<dbReference type="Gene3D" id="3.50.4.10">
    <property type="entry name" value="Hepatocyte Growth Factor"/>
    <property type="match status" value="2"/>
</dbReference>
<reference evidence="6" key="1">
    <citation type="submission" date="2022-05" db="EMBL/GenBank/DDBJ databases">
        <authorList>
            <person name="Pankratov T."/>
        </authorList>
    </citation>
    <scope>NUCLEOTIDE SEQUENCE</scope>
    <source>
        <strain evidence="6">BP6-180914</strain>
    </source>
</reference>
<feature type="domain" description="Caspase family p20" evidence="5">
    <location>
        <begin position="20"/>
        <end position="154"/>
    </location>
</feature>
<name>A0AA41YQA7_9HYPH</name>
<dbReference type="PROSITE" id="PS50208">
    <property type="entry name" value="CASPASE_P20"/>
    <property type="match status" value="1"/>
</dbReference>
<dbReference type="PANTHER" id="PTHR22576">
    <property type="entry name" value="MUCOSA ASSOCIATED LYMPHOID TISSUE LYMPHOMA TRANSLOCATION PROTEIN 1/PARACASPASE"/>
    <property type="match status" value="1"/>
</dbReference>
<dbReference type="InterPro" id="IPR011600">
    <property type="entry name" value="Pept_C14_caspase"/>
</dbReference>
<dbReference type="InterPro" id="IPR003609">
    <property type="entry name" value="Pan_app"/>
</dbReference>
<organism evidence="6 7">
    <name type="scientific">Lichenifustis flavocetrariae</name>
    <dbReference type="NCBI Taxonomy" id="2949735"/>
    <lineage>
        <taxon>Bacteria</taxon>
        <taxon>Pseudomonadati</taxon>
        <taxon>Pseudomonadota</taxon>
        <taxon>Alphaproteobacteria</taxon>
        <taxon>Hyphomicrobiales</taxon>
        <taxon>Lichenihabitantaceae</taxon>
        <taxon>Lichenifustis</taxon>
    </lineage>
</organism>
<dbReference type="SUPFAM" id="SSF52129">
    <property type="entry name" value="Caspase-like"/>
    <property type="match status" value="1"/>
</dbReference>
<dbReference type="EMBL" id="JAMOIM010000001">
    <property type="protein sequence ID" value="MCW6506599.1"/>
    <property type="molecule type" value="Genomic_DNA"/>
</dbReference>
<evidence type="ECO:0000256" key="2">
    <source>
        <dbReference type="ARBA" id="ARBA00023157"/>
    </source>
</evidence>
<dbReference type="InterPro" id="IPR052039">
    <property type="entry name" value="Caspase-related_regulators"/>
</dbReference>
<evidence type="ECO:0000313" key="7">
    <source>
        <dbReference type="Proteomes" id="UP001165667"/>
    </source>
</evidence>
<dbReference type="InterPro" id="IPR029030">
    <property type="entry name" value="Caspase-like_dom_sf"/>
</dbReference>
<keyword evidence="4" id="KW-0732">Signal</keyword>
<dbReference type="RefSeq" id="WP_282582957.1">
    <property type="nucleotide sequence ID" value="NZ_JAMOIM010000001.1"/>
</dbReference>
<dbReference type="InterPro" id="IPR001309">
    <property type="entry name" value="Pept_C14_p20"/>
</dbReference>
<comment type="caution">
    <text evidence="6">The sequence shown here is derived from an EMBL/GenBank/DDBJ whole genome shotgun (WGS) entry which is preliminary data.</text>
</comment>
<protein>
    <submittedName>
        <fullName evidence="6">Caspase family protein</fullName>
    </submittedName>
</protein>
<keyword evidence="7" id="KW-1185">Reference proteome</keyword>
<dbReference type="Pfam" id="PF14295">
    <property type="entry name" value="PAN_4"/>
    <property type="match status" value="1"/>
</dbReference>
<dbReference type="Pfam" id="PF00024">
    <property type="entry name" value="PAN_1"/>
    <property type="match status" value="1"/>
</dbReference>
<dbReference type="GO" id="GO:0004197">
    <property type="term" value="F:cysteine-type endopeptidase activity"/>
    <property type="evidence" value="ECO:0007669"/>
    <property type="project" value="InterPro"/>
</dbReference>
<sequence length="561" mass="59919">MRSAAWLCLACVTPAQAAEPHRVALVVGIGAYQHLPALPNTVGDARLIADKLRATGFDVDLETDLTKDQLTHVVRDFAHKVEAAGPDAVSAFYYAGHGIQDDKQANFLIGVDAEVKSQVDLPFEALPLDRTLETFEAAHPAVTLVMLDACRDNPLPATSRGVKRGLAVEAERRELLIAFSTDPGKTADDGPAGSHSPFAAALAEELDVPGLEATALFKVVTKKVMDATKGDQMPWVTQRLIDDFYFRPSQINGPTPAAAAAAAVTAPSPASVPAGAPGTATASQATPPERGAAAAEIAYGQAVIANTTDAYETWLRQFPDSDRKASVLSLLQRLREEELWRRATTAATVQDQMRALDIELLAFPVGIYAEKARVKLASLQTTEKPPAPVEPAVVPPSPEAGARRIAGKDAYGNDRGGFILGVVSVDACEGMCKTDSGCVGYTYNIRRQACILKNAVSSLVDAREPAITGIFDNRAPAPASTSLSGAETFRYYEDTDAPNNDLEGFLSGMDLEACERFCLARTDCVGYTYNRKRSVCIPKARIGKLAHSREPALTGILESRR</sequence>
<accession>A0AA41YQA7</accession>